<evidence type="ECO:0000313" key="1">
    <source>
        <dbReference type="EMBL" id="PBK81029.1"/>
    </source>
</evidence>
<reference evidence="2" key="1">
    <citation type="journal article" date="2017" name="Nat. Ecol. Evol.">
        <title>Genome expansion and lineage-specific genetic innovations in the forest pathogenic fungi Armillaria.</title>
        <authorList>
            <person name="Sipos G."/>
            <person name="Prasanna A.N."/>
            <person name="Walter M.C."/>
            <person name="O'Connor E."/>
            <person name="Balint B."/>
            <person name="Krizsan K."/>
            <person name="Kiss B."/>
            <person name="Hess J."/>
            <person name="Varga T."/>
            <person name="Slot J."/>
            <person name="Riley R."/>
            <person name="Boka B."/>
            <person name="Rigling D."/>
            <person name="Barry K."/>
            <person name="Lee J."/>
            <person name="Mihaltcheva S."/>
            <person name="LaButti K."/>
            <person name="Lipzen A."/>
            <person name="Waldron R."/>
            <person name="Moloney N.M."/>
            <person name="Sperisen C."/>
            <person name="Kredics L."/>
            <person name="Vagvoelgyi C."/>
            <person name="Patrignani A."/>
            <person name="Fitzpatrick D."/>
            <person name="Nagy I."/>
            <person name="Doyle S."/>
            <person name="Anderson J.B."/>
            <person name="Grigoriev I.V."/>
            <person name="Gueldener U."/>
            <person name="Muensterkoetter M."/>
            <person name="Nagy L.G."/>
        </authorList>
    </citation>
    <scope>NUCLEOTIDE SEQUENCE [LARGE SCALE GENOMIC DNA]</scope>
    <source>
        <strain evidence="2">Ar21-2</strain>
    </source>
</reference>
<gene>
    <name evidence="1" type="ORF">ARMGADRAFT_816769</name>
</gene>
<name>A0A2H3CD58_ARMGA</name>
<dbReference type="Proteomes" id="UP000217790">
    <property type="component" value="Unassembled WGS sequence"/>
</dbReference>
<dbReference type="EMBL" id="KZ293736">
    <property type="protein sequence ID" value="PBK81029.1"/>
    <property type="molecule type" value="Genomic_DNA"/>
</dbReference>
<organism evidence="1 2">
    <name type="scientific">Armillaria gallica</name>
    <name type="common">Bulbous honey fungus</name>
    <name type="synonym">Armillaria bulbosa</name>
    <dbReference type="NCBI Taxonomy" id="47427"/>
    <lineage>
        <taxon>Eukaryota</taxon>
        <taxon>Fungi</taxon>
        <taxon>Dikarya</taxon>
        <taxon>Basidiomycota</taxon>
        <taxon>Agaricomycotina</taxon>
        <taxon>Agaricomycetes</taxon>
        <taxon>Agaricomycetidae</taxon>
        <taxon>Agaricales</taxon>
        <taxon>Marasmiineae</taxon>
        <taxon>Physalacriaceae</taxon>
        <taxon>Armillaria</taxon>
    </lineage>
</organism>
<dbReference type="InParanoid" id="A0A2H3CD58"/>
<accession>A0A2H3CD58</accession>
<protein>
    <submittedName>
        <fullName evidence="1">Uncharacterized protein</fullName>
    </submittedName>
</protein>
<proteinExistence type="predicted"/>
<sequence>MPSIGFCLPQDCVTYRFLIPVFQGDTFREEEPWTTGGCIHHRSDAGYWARICSPASFTIILSHSIRALFPFRGVLSLKIVGLMV</sequence>
<evidence type="ECO:0000313" key="2">
    <source>
        <dbReference type="Proteomes" id="UP000217790"/>
    </source>
</evidence>
<keyword evidence="2" id="KW-1185">Reference proteome</keyword>
<dbReference type="AlphaFoldDB" id="A0A2H3CD58"/>